<accession>F4KL44</accession>
<dbReference type="HOGENOM" id="CLU_3366481_0_0_10"/>
<reference evidence="2" key="1">
    <citation type="submission" date="2011-04" db="EMBL/GenBank/DDBJ databases">
        <title>The complete genome of Porphyromonas asaccharolytica DSM 20707.</title>
        <authorList>
            <person name="Lucas S."/>
            <person name="Han J."/>
            <person name="Lapidus A."/>
            <person name="Bruce D."/>
            <person name="Goodwin L."/>
            <person name="Pitluck S."/>
            <person name="Peters L."/>
            <person name="Kyrpides N."/>
            <person name="Mavromatis K."/>
            <person name="Ivanova N."/>
            <person name="Ovchinnikova G."/>
            <person name="Pagani I."/>
            <person name="Lu M."/>
            <person name="Detter J.C."/>
            <person name="Tapia R."/>
            <person name="Han C."/>
            <person name="Land M."/>
            <person name="Hauser L."/>
            <person name="Markowitz V."/>
            <person name="Cheng J.-F."/>
            <person name="Hugenholtz P."/>
            <person name="Woyke T."/>
            <person name="Wu D."/>
            <person name="Gronow S."/>
            <person name="Wellnitz S."/>
            <person name="Brambilla E."/>
            <person name="Klenk H.-P."/>
            <person name="Eisen J.A."/>
        </authorList>
    </citation>
    <scope>NUCLEOTIDE SEQUENCE [LARGE SCALE GENOMIC DNA]</scope>
    <source>
        <strain evidence="2">ATCC 25260 / DSM 20707 / VPI 4198</strain>
    </source>
</reference>
<name>F4KL44_PORAD</name>
<keyword evidence="2" id="KW-1185">Reference proteome</keyword>
<sequence>MTLHPYDRSFGNSLNESFISDTLGNPTFISTFVKA</sequence>
<dbReference type="STRING" id="879243.Poras_0064"/>
<organism evidence="1 2">
    <name type="scientific">Porphyromonas asaccharolytica (strain ATCC 25260 / DSM 20707 / BCRC 10618 / CCUG 7834 / JCM 6326 / LMG 13178 / VPI 4198 / B440)</name>
    <name type="common">Bacteroides asaccharolyticus</name>
    <dbReference type="NCBI Taxonomy" id="879243"/>
    <lineage>
        <taxon>Bacteria</taxon>
        <taxon>Pseudomonadati</taxon>
        <taxon>Bacteroidota</taxon>
        <taxon>Bacteroidia</taxon>
        <taxon>Bacteroidales</taxon>
        <taxon>Porphyromonadaceae</taxon>
        <taxon>Porphyromonas</taxon>
    </lineage>
</organism>
<protein>
    <submittedName>
        <fullName evidence="1">Uncharacterized protein</fullName>
    </submittedName>
</protein>
<proteinExistence type="predicted"/>
<dbReference type="Proteomes" id="UP000006545">
    <property type="component" value="Chromosome"/>
</dbReference>
<dbReference type="EMBL" id="CP002689">
    <property type="protein sequence ID" value="AEE12018.1"/>
    <property type="molecule type" value="Genomic_DNA"/>
</dbReference>
<evidence type="ECO:0000313" key="2">
    <source>
        <dbReference type="Proteomes" id="UP000006545"/>
    </source>
</evidence>
<gene>
    <name evidence="1" type="ordered locus">Poras_0064</name>
</gene>
<dbReference type="KEGG" id="pah:Poras_0064"/>
<dbReference type="AlphaFoldDB" id="F4KL44"/>
<evidence type="ECO:0000313" key="1">
    <source>
        <dbReference type="EMBL" id="AEE12018.1"/>
    </source>
</evidence>